<evidence type="ECO:0000256" key="8">
    <source>
        <dbReference type="ARBA" id="ARBA00022597"/>
    </source>
</evidence>
<keyword evidence="8" id="KW-0762">Sugar transport</keyword>
<dbReference type="PROSITE" id="PS51095">
    <property type="entry name" value="PTS_EIIA_TYPE_3"/>
    <property type="match status" value="1"/>
</dbReference>
<feature type="modified residue" description="Phosphohistidine; by HPr" evidence="16">
    <location>
        <position position="76"/>
    </location>
</feature>
<evidence type="ECO:0000256" key="1">
    <source>
        <dbReference type="ARBA" id="ARBA00001946"/>
    </source>
</evidence>
<keyword evidence="12" id="KW-0460">Magnesium</keyword>
<evidence type="ECO:0000313" key="18">
    <source>
        <dbReference type="Proteomes" id="UP001239167"/>
    </source>
</evidence>
<comment type="subcellular location">
    <subcellularLocation>
        <location evidence="2">Cytoplasm</location>
    </subcellularLocation>
</comment>
<evidence type="ECO:0000256" key="16">
    <source>
        <dbReference type="PROSITE-ProRule" id="PRU00418"/>
    </source>
</evidence>
<evidence type="ECO:0000256" key="14">
    <source>
        <dbReference type="ARBA" id="ARBA00031467"/>
    </source>
</evidence>
<keyword evidence="9" id="KW-0808">Transferase</keyword>
<proteinExistence type="predicted"/>
<dbReference type="EMBL" id="JAUSUE010000013">
    <property type="protein sequence ID" value="MDQ0204137.1"/>
    <property type="molecule type" value="Genomic_DNA"/>
</dbReference>
<comment type="caution">
    <text evidence="17">The sequence shown here is derived from an EMBL/GenBank/DDBJ whole genome shotgun (WGS) entry which is preliminary data.</text>
</comment>
<comment type="subunit">
    <text evidence="3">Homotrimer.</text>
</comment>
<gene>
    <name evidence="17" type="ORF">J2S01_001862</name>
</gene>
<evidence type="ECO:0000313" key="17">
    <source>
        <dbReference type="EMBL" id="MDQ0204137.1"/>
    </source>
</evidence>
<evidence type="ECO:0000256" key="7">
    <source>
        <dbReference type="ARBA" id="ARBA00022553"/>
    </source>
</evidence>
<organism evidence="17 18">
    <name type="scientific">Pectinatus haikarae</name>
    <dbReference type="NCBI Taxonomy" id="349096"/>
    <lineage>
        <taxon>Bacteria</taxon>
        <taxon>Bacillati</taxon>
        <taxon>Bacillota</taxon>
        <taxon>Negativicutes</taxon>
        <taxon>Selenomonadales</taxon>
        <taxon>Selenomonadaceae</taxon>
        <taxon>Pectinatus</taxon>
    </lineage>
</organism>
<dbReference type="RefSeq" id="WP_196605564.1">
    <property type="nucleotide sequence ID" value="NZ_CP116940.1"/>
</dbReference>
<dbReference type="PIRSF" id="PIRSF000699">
    <property type="entry name" value="PTS_IILac_III"/>
    <property type="match status" value="1"/>
</dbReference>
<evidence type="ECO:0000256" key="12">
    <source>
        <dbReference type="ARBA" id="ARBA00022842"/>
    </source>
</evidence>
<dbReference type="InterPro" id="IPR036542">
    <property type="entry name" value="PTS_IIA_lac/cel_sf"/>
</dbReference>
<keyword evidence="18" id="KW-1185">Reference proteome</keyword>
<reference evidence="17 18" key="1">
    <citation type="submission" date="2023-07" db="EMBL/GenBank/DDBJ databases">
        <title>Genomic Encyclopedia of Type Strains, Phase IV (KMG-IV): sequencing the most valuable type-strain genomes for metagenomic binning, comparative biology and taxonomic classification.</title>
        <authorList>
            <person name="Goeker M."/>
        </authorList>
    </citation>
    <scope>NUCLEOTIDE SEQUENCE [LARGE SCALE GENOMIC DNA]</scope>
    <source>
        <strain evidence="17 18">DSM 16980</strain>
    </source>
</reference>
<keyword evidence="7" id="KW-0597">Phosphoprotein</keyword>
<keyword evidence="5" id="KW-0813">Transport</keyword>
<dbReference type="SUPFAM" id="SSF46973">
    <property type="entry name" value="Enzyme IIa from lactose specific PTS, IIa-lac"/>
    <property type="match status" value="1"/>
</dbReference>
<name>A0ABT9Y8J9_9FIRM</name>
<evidence type="ECO:0000256" key="4">
    <source>
        <dbReference type="ARBA" id="ARBA00014322"/>
    </source>
</evidence>
<dbReference type="PANTHER" id="PTHR34382">
    <property type="entry name" value="PTS SYSTEM N,N'-DIACETYLCHITOBIOSE-SPECIFIC EIIA COMPONENT"/>
    <property type="match status" value="1"/>
</dbReference>
<keyword evidence="6" id="KW-0963">Cytoplasm</keyword>
<evidence type="ECO:0000256" key="11">
    <source>
        <dbReference type="ARBA" id="ARBA00022723"/>
    </source>
</evidence>
<dbReference type="Gene3D" id="1.20.58.80">
    <property type="entry name" value="Phosphotransferase system, lactose/cellobiose-type IIA subunit"/>
    <property type="match status" value="1"/>
</dbReference>
<evidence type="ECO:0000256" key="9">
    <source>
        <dbReference type="ARBA" id="ARBA00022679"/>
    </source>
</evidence>
<dbReference type="PANTHER" id="PTHR34382:SF9">
    <property type="entry name" value="PHOSPHOTRANSFERASE SYSTEM SUGAR-SPECIFIC EII COMPONENT"/>
    <property type="match status" value="1"/>
</dbReference>
<evidence type="ECO:0000256" key="6">
    <source>
        <dbReference type="ARBA" id="ARBA00022490"/>
    </source>
</evidence>
<evidence type="ECO:0000256" key="5">
    <source>
        <dbReference type="ARBA" id="ARBA00022448"/>
    </source>
</evidence>
<sequence>MSNITQMAYSMIASAGDAQALQFKALEDAKKADFGAAEKILGEADELLLKAHELQTNLIKDEANGVKNELSVLLIHAQGYVNNAILNKKLIEQMIDIYRELRT</sequence>
<evidence type="ECO:0000256" key="15">
    <source>
        <dbReference type="ARBA" id="ARBA00032708"/>
    </source>
</evidence>
<accession>A0ABT9Y8J9</accession>
<keyword evidence="10" id="KW-0598">Phosphotransferase system</keyword>
<evidence type="ECO:0000256" key="13">
    <source>
        <dbReference type="ARBA" id="ARBA00030293"/>
    </source>
</evidence>
<evidence type="ECO:0000256" key="3">
    <source>
        <dbReference type="ARBA" id="ARBA00011233"/>
    </source>
</evidence>
<evidence type="ECO:0000256" key="2">
    <source>
        <dbReference type="ARBA" id="ARBA00004496"/>
    </source>
</evidence>
<dbReference type="InterPro" id="IPR003188">
    <property type="entry name" value="PTS_IIA_lac/cel"/>
</dbReference>
<keyword evidence="11" id="KW-0479">Metal-binding</keyword>
<protein>
    <recommendedName>
        <fullName evidence="4">PTS system lactose-specific EIIA component</fullName>
    </recommendedName>
    <alternativeName>
        <fullName evidence="13">EIIA-Lac</fullName>
    </alternativeName>
    <alternativeName>
        <fullName evidence="15">EIII-Lac</fullName>
    </alternativeName>
    <alternativeName>
        <fullName evidence="14">Lactose-specific phosphotransferase enzyme IIA component</fullName>
    </alternativeName>
</protein>
<evidence type="ECO:0000256" key="10">
    <source>
        <dbReference type="ARBA" id="ARBA00022683"/>
    </source>
</evidence>
<comment type="cofactor">
    <cofactor evidence="1">
        <name>Mg(2+)</name>
        <dbReference type="ChEBI" id="CHEBI:18420"/>
    </cofactor>
</comment>
<dbReference type="Proteomes" id="UP001239167">
    <property type="component" value="Unassembled WGS sequence"/>
</dbReference>
<dbReference type="Pfam" id="PF02255">
    <property type="entry name" value="PTS_IIA"/>
    <property type="match status" value="1"/>
</dbReference>